<evidence type="ECO:0000313" key="2">
    <source>
        <dbReference type="Proteomes" id="UP000030652"/>
    </source>
</evidence>
<sequence>MPITRELENIEVLEAVNFNHEQAKTLAKIIECSHADSHESLKEFIRAENKGLDDTIRYELKEDIKNLEIRMSYAQKDLLLKIFAIISE</sequence>
<protein>
    <submittedName>
        <fullName evidence="1">Uncharacterized protein</fullName>
    </submittedName>
</protein>
<dbReference type="AlphaFoldDB" id="A0A0B0EJ84"/>
<name>A0A0B0EJ84_9BACT</name>
<dbReference type="EMBL" id="JRYO01000107">
    <property type="protein sequence ID" value="KHE92644.1"/>
    <property type="molecule type" value="Genomic_DNA"/>
</dbReference>
<dbReference type="Proteomes" id="UP000030652">
    <property type="component" value="Unassembled WGS sequence"/>
</dbReference>
<comment type="caution">
    <text evidence="1">The sequence shown here is derived from an EMBL/GenBank/DDBJ whole genome shotgun (WGS) entry which is preliminary data.</text>
</comment>
<proteinExistence type="predicted"/>
<evidence type="ECO:0000313" key="1">
    <source>
        <dbReference type="EMBL" id="KHE92644.1"/>
    </source>
</evidence>
<gene>
    <name evidence="1" type="ORF">SCABRO_01601</name>
</gene>
<accession>A0A0B0EJ84</accession>
<organism evidence="1 2">
    <name type="scientific">Candidatus Scalindua brodae</name>
    <dbReference type="NCBI Taxonomy" id="237368"/>
    <lineage>
        <taxon>Bacteria</taxon>
        <taxon>Pseudomonadati</taxon>
        <taxon>Planctomycetota</taxon>
        <taxon>Candidatus Brocadiia</taxon>
        <taxon>Candidatus Brocadiales</taxon>
        <taxon>Candidatus Scalinduaceae</taxon>
        <taxon>Candidatus Scalindua</taxon>
    </lineage>
</organism>
<reference evidence="1 2" key="1">
    <citation type="submission" date="2014-10" db="EMBL/GenBank/DDBJ databases">
        <title>Draft genome of anammox bacterium scalindua brodae, obtained using differential coverage binning of sequence data from two enrichment reactors.</title>
        <authorList>
            <person name="Speth D.R."/>
            <person name="Russ L."/>
            <person name="Kartal B."/>
            <person name="Op den Camp H.J."/>
            <person name="Dutilh B.E."/>
            <person name="Jetten M.S."/>
        </authorList>
    </citation>
    <scope>NUCLEOTIDE SEQUENCE [LARGE SCALE GENOMIC DNA]</scope>
    <source>
        <strain evidence="1">RU1</strain>
    </source>
</reference>